<organism evidence="1 2">
    <name type="scientific">Hymenolepis diminuta</name>
    <name type="common">Rat tapeworm</name>
    <dbReference type="NCBI Taxonomy" id="6216"/>
    <lineage>
        <taxon>Eukaryota</taxon>
        <taxon>Metazoa</taxon>
        <taxon>Spiralia</taxon>
        <taxon>Lophotrochozoa</taxon>
        <taxon>Platyhelminthes</taxon>
        <taxon>Cestoda</taxon>
        <taxon>Eucestoda</taxon>
        <taxon>Cyclophyllidea</taxon>
        <taxon>Hymenolepididae</taxon>
        <taxon>Hymenolepis</taxon>
    </lineage>
</organism>
<evidence type="ECO:0000313" key="1">
    <source>
        <dbReference type="EMBL" id="VUZ54743.1"/>
    </source>
</evidence>
<accession>A0A564Z6T9</accession>
<dbReference type="InterPro" id="IPR001611">
    <property type="entry name" value="Leu-rich_rpt"/>
</dbReference>
<evidence type="ECO:0000313" key="2">
    <source>
        <dbReference type="Proteomes" id="UP000321570"/>
    </source>
</evidence>
<proteinExistence type="predicted"/>
<gene>
    <name evidence="1" type="ORF">WMSIL1_LOCUS12729</name>
</gene>
<reference evidence="1 2" key="1">
    <citation type="submission" date="2019-07" db="EMBL/GenBank/DDBJ databases">
        <authorList>
            <person name="Jastrzebski P J."/>
            <person name="Paukszto L."/>
            <person name="Jastrzebski P J."/>
        </authorList>
    </citation>
    <scope>NUCLEOTIDE SEQUENCE [LARGE SCALE GENOMIC DNA]</scope>
    <source>
        <strain evidence="1 2">WMS-il1</strain>
    </source>
</reference>
<name>A0A564Z6T9_HYMDI</name>
<protein>
    <submittedName>
        <fullName evidence="1">Uncharacterized protein</fullName>
    </submittedName>
</protein>
<dbReference type="EMBL" id="CABIJS010000666">
    <property type="protein sequence ID" value="VUZ54743.1"/>
    <property type="molecule type" value="Genomic_DNA"/>
</dbReference>
<sequence length="61" mass="7201">MFIDKLDSISSVDLAGFNITDFPSIINVLFNLEHLDISRNYLRSFPDQKKCWRRIKSVNLR</sequence>
<dbReference type="PROSITE" id="PS51450">
    <property type="entry name" value="LRR"/>
    <property type="match status" value="1"/>
</dbReference>
<dbReference type="Gene3D" id="3.80.10.10">
    <property type="entry name" value="Ribonuclease Inhibitor"/>
    <property type="match status" value="1"/>
</dbReference>
<dbReference type="Proteomes" id="UP000321570">
    <property type="component" value="Unassembled WGS sequence"/>
</dbReference>
<dbReference type="InterPro" id="IPR032675">
    <property type="entry name" value="LRR_dom_sf"/>
</dbReference>
<dbReference type="SUPFAM" id="SSF52075">
    <property type="entry name" value="Outer arm dynein light chain 1"/>
    <property type="match status" value="1"/>
</dbReference>
<dbReference type="AlphaFoldDB" id="A0A564Z6T9"/>
<keyword evidence="2" id="KW-1185">Reference proteome</keyword>